<dbReference type="PANTHER" id="PTHR46862">
    <property type="entry name" value="OS07G0661900 PROTEIN"/>
    <property type="match status" value="1"/>
</dbReference>
<proteinExistence type="predicted"/>
<dbReference type="Proteomes" id="UP001279734">
    <property type="component" value="Unassembled WGS sequence"/>
</dbReference>
<dbReference type="EMBL" id="BSYO01000002">
    <property type="protein sequence ID" value="GMH00727.1"/>
    <property type="molecule type" value="Genomic_DNA"/>
</dbReference>
<comment type="caution">
    <text evidence="3">The sequence shown here is derived from an EMBL/GenBank/DDBJ whole genome shotgun (WGS) entry which is preliminary data.</text>
</comment>
<dbReference type="PANTHER" id="PTHR46862:SF5">
    <property type="entry name" value="OS02G0170000 PROTEIN"/>
    <property type="match status" value="1"/>
</dbReference>
<evidence type="ECO:0000256" key="2">
    <source>
        <dbReference type="PROSITE-ProRule" id="PRU00708"/>
    </source>
</evidence>
<protein>
    <recommendedName>
        <fullName evidence="5">Pentatricopeptide repeat-containing protein</fullName>
    </recommendedName>
</protein>
<name>A0AAD3PA43_NEPGR</name>
<dbReference type="Pfam" id="PF13041">
    <property type="entry name" value="PPR_2"/>
    <property type="match status" value="1"/>
</dbReference>
<reference evidence="3" key="1">
    <citation type="submission" date="2023-05" db="EMBL/GenBank/DDBJ databases">
        <title>Nepenthes gracilis genome sequencing.</title>
        <authorList>
            <person name="Fukushima K."/>
        </authorList>
    </citation>
    <scope>NUCLEOTIDE SEQUENCE</scope>
    <source>
        <strain evidence="3">SING2019-196</strain>
    </source>
</reference>
<accession>A0AAD3PA43</accession>
<dbReference type="NCBIfam" id="TIGR00756">
    <property type="entry name" value="PPR"/>
    <property type="match status" value="1"/>
</dbReference>
<keyword evidence="1" id="KW-0677">Repeat</keyword>
<gene>
    <name evidence="3" type="ORF">Nepgr_002566</name>
</gene>
<dbReference type="AlphaFoldDB" id="A0AAD3PA43"/>
<evidence type="ECO:0008006" key="5">
    <source>
        <dbReference type="Google" id="ProtNLM"/>
    </source>
</evidence>
<feature type="repeat" description="PPR" evidence="2">
    <location>
        <begin position="57"/>
        <end position="91"/>
    </location>
</feature>
<dbReference type="Gene3D" id="1.25.40.10">
    <property type="entry name" value="Tetratricopeptide repeat domain"/>
    <property type="match status" value="1"/>
</dbReference>
<evidence type="ECO:0000313" key="4">
    <source>
        <dbReference type="Proteomes" id="UP001279734"/>
    </source>
</evidence>
<dbReference type="InterPro" id="IPR011990">
    <property type="entry name" value="TPR-like_helical_dom_sf"/>
</dbReference>
<sequence>MELPGFRCPSDKYTYTIMIGSYCKHSLQTGSRKAIRRRLWEANHLFRMMLFMGFAPDIMAYNCLIDGCCTTYKIGKALELFEDMNKRSCEPGRAMEAKDFLTDLVDGGSIPREYMYKLVCDALDTLGESNLLDDEMHMSIES</sequence>
<evidence type="ECO:0000313" key="3">
    <source>
        <dbReference type="EMBL" id="GMH00727.1"/>
    </source>
</evidence>
<keyword evidence="4" id="KW-1185">Reference proteome</keyword>
<dbReference type="InterPro" id="IPR002885">
    <property type="entry name" value="PPR_rpt"/>
</dbReference>
<evidence type="ECO:0000256" key="1">
    <source>
        <dbReference type="ARBA" id="ARBA00022737"/>
    </source>
</evidence>
<dbReference type="Pfam" id="PF01535">
    <property type="entry name" value="PPR"/>
    <property type="match status" value="1"/>
</dbReference>
<dbReference type="PROSITE" id="PS51375">
    <property type="entry name" value="PPR"/>
    <property type="match status" value="1"/>
</dbReference>
<organism evidence="3 4">
    <name type="scientific">Nepenthes gracilis</name>
    <name type="common">Slender pitcher plant</name>
    <dbReference type="NCBI Taxonomy" id="150966"/>
    <lineage>
        <taxon>Eukaryota</taxon>
        <taxon>Viridiplantae</taxon>
        <taxon>Streptophyta</taxon>
        <taxon>Embryophyta</taxon>
        <taxon>Tracheophyta</taxon>
        <taxon>Spermatophyta</taxon>
        <taxon>Magnoliopsida</taxon>
        <taxon>eudicotyledons</taxon>
        <taxon>Gunneridae</taxon>
        <taxon>Pentapetalae</taxon>
        <taxon>Caryophyllales</taxon>
        <taxon>Nepenthaceae</taxon>
        <taxon>Nepenthes</taxon>
    </lineage>
</organism>